<dbReference type="Pfam" id="PF03106">
    <property type="entry name" value="WRKY"/>
    <property type="match status" value="1"/>
</dbReference>
<evidence type="ECO:0000256" key="3">
    <source>
        <dbReference type="ARBA" id="ARBA00023125"/>
    </source>
</evidence>
<dbReference type="AlphaFoldDB" id="A0AA87ZWW2"/>
<protein>
    <recommendedName>
        <fullName evidence="7">WRKY domain-containing protein</fullName>
    </recommendedName>
</protein>
<dbReference type="GO" id="GO:0005634">
    <property type="term" value="C:nucleus"/>
    <property type="evidence" value="ECO:0007669"/>
    <property type="project" value="UniProtKB-SubCell"/>
</dbReference>
<dbReference type="SUPFAM" id="SSF118290">
    <property type="entry name" value="WRKY DNA-binding domain"/>
    <property type="match status" value="1"/>
</dbReference>
<feature type="domain" description="WRKY" evidence="7">
    <location>
        <begin position="159"/>
        <end position="217"/>
    </location>
</feature>
<dbReference type="InterPro" id="IPR036576">
    <property type="entry name" value="WRKY_dom_sf"/>
</dbReference>
<dbReference type="GO" id="GO:0003700">
    <property type="term" value="F:DNA-binding transcription factor activity"/>
    <property type="evidence" value="ECO:0007669"/>
    <property type="project" value="InterPro"/>
</dbReference>
<feature type="region of interest" description="Disordered" evidence="6">
    <location>
        <begin position="254"/>
        <end position="301"/>
    </location>
</feature>
<evidence type="ECO:0000256" key="6">
    <source>
        <dbReference type="SAM" id="MobiDB-lite"/>
    </source>
</evidence>
<accession>A0AA87ZWW2</accession>
<dbReference type="InterPro" id="IPR044810">
    <property type="entry name" value="WRKY_plant"/>
</dbReference>
<name>A0AA87ZWW2_FICCA</name>
<gene>
    <name evidence="8" type="ORF">TIFTF001_010351</name>
</gene>
<proteinExistence type="predicted"/>
<dbReference type="PANTHER" id="PTHR31282">
    <property type="entry name" value="WRKY TRANSCRIPTION FACTOR 21-RELATED"/>
    <property type="match status" value="1"/>
</dbReference>
<evidence type="ECO:0000256" key="1">
    <source>
        <dbReference type="ARBA" id="ARBA00004123"/>
    </source>
</evidence>
<reference evidence="8" key="1">
    <citation type="submission" date="2023-07" db="EMBL/GenBank/DDBJ databases">
        <title>draft genome sequence of fig (Ficus carica).</title>
        <authorList>
            <person name="Takahashi T."/>
            <person name="Nishimura K."/>
        </authorList>
    </citation>
    <scope>NUCLEOTIDE SEQUENCE</scope>
</reference>
<dbReference type="GO" id="GO:0043565">
    <property type="term" value="F:sequence-specific DNA binding"/>
    <property type="evidence" value="ECO:0007669"/>
    <property type="project" value="InterPro"/>
</dbReference>
<evidence type="ECO:0000256" key="5">
    <source>
        <dbReference type="ARBA" id="ARBA00023242"/>
    </source>
</evidence>
<keyword evidence="9" id="KW-1185">Reference proteome</keyword>
<dbReference type="Gene3D" id="2.20.25.80">
    <property type="entry name" value="WRKY domain"/>
    <property type="match status" value="1"/>
</dbReference>
<evidence type="ECO:0000313" key="9">
    <source>
        <dbReference type="Proteomes" id="UP001187192"/>
    </source>
</evidence>
<dbReference type="InterPro" id="IPR003657">
    <property type="entry name" value="WRKY_dom"/>
</dbReference>
<comment type="subcellular location">
    <subcellularLocation>
        <location evidence="1">Nucleus</location>
    </subcellularLocation>
</comment>
<evidence type="ECO:0000259" key="7">
    <source>
        <dbReference type="PROSITE" id="PS50811"/>
    </source>
</evidence>
<comment type="caution">
    <text evidence="8">The sequence shown here is derived from an EMBL/GenBank/DDBJ whole genome shotgun (WGS) entry which is preliminary data.</text>
</comment>
<keyword evidence="3" id="KW-0238">DNA-binding</keyword>
<evidence type="ECO:0000256" key="4">
    <source>
        <dbReference type="ARBA" id="ARBA00023163"/>
    </source>
</evidence>
<dbReference type="Gramene" id="FCD_00009922-RA">
    <property type="protein sequence ID" value="FCD_00009922-RA:cds"/>
    <property type="gene ID" value="FCD_00009922"/>
</dbReference>
<evidence type="ECO:0000313" key="8">
    <source>
        <dbReference type="EMBL" id="GMN41135.1"/>
    </source>
</evidence>
<dbReference type="EMBL" id="BTGU01000012">
    <property type="protein sequence ID" value="GMN41135.1"/>
    <property type="molecule type" value="Genomic_DNA"/>
</dbReference>
<keyword evidence="2" id="KW-0805">Transcription regulation</keyword>
<organism evidence="8 9">
    <name type="scientific">Ficus carica</name>
    <name type="common">Common fig</name>
    <dbReference type="NCBI Taxonomy" id="3494"/>
    <lineage>
        <taxon>Eukaryota</taxon>
        <taxon>Viridiplantae</taxon>
        <taxon>Streptophyta</taxon>
        <taxon>Embryophyta</taxon>
        <taxon>Tracheophyta</taxon>
        <taxon>Spermatophyta</taxon>
        <taxon>Magnoliopsida</taxon>
        <taxon>eudicotyledons</taxon>
        <taxon>Gunneridae</taxon>
        <taxon>Pentapetalae</taxon>
        <taxon>rosids</taxon>
        <taxon>fabids</taxon>
        <taxon>Rosales</taxon>
        <taxon>Moraceae</taxon>
        <taxon>Ficeae</taxon>
        <taxon>Ficus</taxon>
    </lineage>
</organism>
<keyword evidence="4" id="KW-0804">Transcription</keyword>
<feature type="region of interest" description="Disordered" evidence="6">
    <location>
        <begin position="95"/>
        <end position="131"/>
    </location>
</feature>
<evidence type="ECO:0000256" key="2">
    <source>
        <dbReference type="ARBA" id="ARBA00023015"/>
    </source>
</evidence>
<sequence length="376" mass="41837">MGTSSITWPDQNLSKKLIGELVQGRDLAAQLQGLLHKPVGEHGSVSVAGELAGKILNSFTETLSVLTSSSSNTTATNSNNVLQCSNGSDVLNLGGAASDQINGPDEPASHVDLHSQCGDRSSEDAGEISTKKRSALKDRRGCYKRRKGSQSWTKVTHKIEDGQAWRKYGQKEILNAKYPRAYFRCTRKHDQGCRALKQVQQIQDNPKLYQATYIGHHTCKNILKAPQMIISDYEHPWNSANNYNVVVGSHDHLNISPNNSKSAAKQDQIVKEEAPSDHDQDNASFDTTRDENSDSLWPNEFKDLELSDPSIDLLSLTKNMAASDNDHDDVVSVMFSFQVDQRTSYTSDDHDLEMDDFVVKSTNFRDIQFDEIEFSV</sequence>
<dbReference type="PROSITE" id="PS50811">
    <property type="entry name" value="WRKY"/>
    <property type="match status" value="1"/>
</dbReference>
<dbReference type="SMART" id="SM00774">
    <property type="entry name" value="WRKY"/>
    <property type="match status" value="1"/>
</dbReference>
<keyword evidence="5" id="KW-0539">Nucleus</keyword>
<dbReference type="Proteomes" id="UP001187192">
    <property type="component" value="Unassembled WGS sequence"/>
</dbReference>
<feature type="compositionally biased region" description="Polar residues" evidence="6">
    <location>
        <begin position="255"/>
        <end position="265"/>
    </location>
</feature>
<feature type="compositionally biased region" description="Basic and acidic residues" evidence="6">
    <location>
        <begin position="268"/>
        <end position="292"/>
    </location>
</feature>